<evidence type="ECO:0000313" key="4">
    <source>
        <dbReference type="Proteomes" id="UP000590749"/>
    </source>
</evidence>
<keyword evidence="2" id="KW-1133">Transmembrane helix</keyword>
<dbReference type="RefSeq" id="WP_183227909.1">
    <property type="nucleotide sequence ID" value="NZ_BMPW01000042.1"/>
</dbReference>
<keyword evidence="4" id="KW-1185">Reference proteome</keyword>
<feature type="region of interest" description="Disordered" evidence="1">
    <location>
        <begin position="90"/>
        <end position="112"/>
    </location>
</feature>
<accession>A0A7W5FKA7</accession>
<protein>
    <submittedName>
        <fullName evidence="3">Uncharacterized protein</fullName>
    </submittedName>
</protein>
<evidence type="ECO:0000256" key="2">
    <source>
        <dbReference type="SAM" id="Phobius"/>
    </source>
</evidence>
<feature type="transmembrane region" description="Helical" evidence="2">
    <location>
        <begin position="63"/>
        <end position="82"/>
    </location>
</feature>
<feature type="compositionally biased region" description="Low complexity" evidence="1">
    <location>
        <begin position="90"/>
        <end position="109"/>
    </location>
</feature>
<dbReference type="AlphaFoldDB" id="A0A7W5FKA7"/>
<evidence type="ECO:0000256" key="1">
    <source>
        <dbReference type="SAM" id="MobiDB-lite"/>
    </source>
</evidence>
<name>A0A7W5FKA7_9ACTN</name>
<comment type="caution">
    <text evidence="3">The sequence shown here is derived from an EMBL/GenBank/DDBJ whole genome shotgun (WGS) entry which is preliminary data.</text>
</comment>
<reference evidence="3 4" key="1">
    <citation type="submission" date="2020-08" db="EMBL/GenBank/DDBJ databases">
        <title>Genomic Encyclopedia of Type Strains, Phase III (KMG-III): the genomes of soil and plant-associated and newly described type strains.</title>
        <authorList>
            <person name="Whitman W."/>
        </authorList>
    </citation>
    <scope>NUCLEOTIDE SEQUENCE [LARGE SCALE GENOMIC DNA]</scope>
    <source>
        <strain evidence="3 4">CECT 3287</strain>
    </source>
</reference>
<proteinExistence type="predicted"/>
<feature type="transmembrane region" description="Helical" evidence="2">
    <location>
        <begin position="12"/>
        <end position="31"/>
    </location>
</feature>
<keyword evidence="2" id="KW-0472">Membrane</keyword>
<gene>
    <name evidence="3" type="ORF">FHR83_009230</name>
</gene>
<sequence length="127" mass="13381">MQQPSDRIRLRLVRLVLMACTVLGLATMHTLGHRHTHDPGHVMAAIAGGGHHDESAPGPDPSVTWSVCLAVLTALGVLVLLLGRPPRLWTAGPDPRPGAAPARSAASRAPPRRPVGLRVASISVLRL</sequence>
<dbReference type="EMBL" id="JACHXF010000039">
    <property type="protein sequence ID" value="MBB3101501.1"/>
    <property type="molecule type" value="Genomic_DNA"/>
</dbReference>
<organism evidence="3 4">
    <name type="scientific">Actinoplanes campanulatus</name>
    <dbReference type="NCBI Taxonomy" id="113559"/>
    <lineage>
        <taxon>Bacteria</taxon>
        <taxon>Bacillati</taxon>
        <taxon>Actinomycetota</taxon>
        <taxon>Actinomycetes</taxon>
        <taxon>Micromonosporales</taxon>
        <taxon>Micromonosporaceae</taxon>
        <taxon>Actinoplanes</taxon>
    </lineage>
</organism>
<evidence type="ECO:0000313" key="3">
    <source>
        <dbReference type="EMBL" id="MBB3101501.1"/>
    </source>
</evidence>
<dbReference type="Proteomes" id="UP000590749">
    <property type="component" value="Unassembled WGS sequence"/>
</dbReference>
<keyword evidence="2" id="KW-0812">Transmembrane</keyword>